<dbReference type="Pfam" id="PF12682">
    <property type="entry name" value="Flavodoxin_4"/>
    <property type="match status" value="1"/>
</dbReference>
<protein>
    <submittedName>
        <fullName evidence="5">InsB protein</fullName>
    </submittedName>
</protein>
<keyword evidence="1" id="KW-0285">Flavoprotein</keyword>
<dbReference type="PANTHER" id="PTHR39201:SF1">
    <property type="entry name" value="FLAVODOXIN-LIKE DOMAIN-CONTAINING PROTEIN"/>
    <property type="match status" value="1"/>
</dbReference>
<feature type="domain" description="Flavodoxin-like" evidence="4">
    <location>
        <begin position="57"/>
        <end position="177"/>
    </location>
</feature>
<dbReference type="AlphaFoldDB" id="Q65T95"/>
<proteinExistence type="predicted"/>
<dbReference type="STRING" id="221988.MS1208"/>
<dbReference type="eggNOG" id="COG0716">
    <property type="taxonomic scope" value="Bacteria"/>
</dbReference>
<dbReference type="PANTHER" id="PTHR39201">
    <property type="entry name" value="EXPORTED PROTEIN-RELATED"/>
    <property type="match status" value="1"/>
</dbReference>
<dbReference type="EMBL" id="AE016827">
    <property type="protein sequence ID" value="AAU37815.1"/>
    <property type="molecule type" value="Genomic_DNA"/>
</dbReference>
<evidence type="ECO:0000256" key="2">
    <source>
        <dbReference type="ARBA" id="ARBA00022643"/>
    </source>
</evidence>
<evidence type="ECO:0000256" key="1">
    <source>
        <dbReference type="ARBA" id="ARBA00022630"/>
    </source>
</evidence>
<dbReference type="NCBIfam" id="NF005389">
    <property type="entry name" value="PRK06934.1"/>
    <property type="match status" value="1"/>
</dbReference>
<keyword evidence="6" id="KW-1185">Reference proteome</keyword>
<keyword evidence="2" id="KW-0288">FMN</keyword>
<evidence type="ECO:0000256" key="3">
    <source>
        <dbReference type="SAM" id="SignalP"/>
    </source>
</evidence>
<accession>Q65T95</accession>
<dbReference type="RefSeq" id="WP_011200382.1">
    <property type="nucleotide sequence ID" value="NC_006300.1"/>
</dbReference>
<dbReference type="InterPro" id="IPR029039">
    <property type="entry name" value="Flavoprotein-like_sf"/>
</dbReference>
<reference evidence="5 6" key="1">
    <citation type="journal article" date="2004" name="Nat. Biotechnol.">
        <title>The genome sequence of the capnophilic rumen bacterium Mannheimia succiniciproducens.</title>
        <authorList>
            <person name="Hong S.H."/>
            <person name="Kim J.S."/>
            <person name="Lee S.Y."/>
            <person name="In Y.H."/>
            <person name="Choi S.S."/>
            <person name="Rih J.-K."/>
            <person name="Kim C.H."/>
            <person name="Jeong H."/>
            <person name="Hur C.G."/>
            <person name="Kim J.J."/>
        </authorList>
    </citation>
    <scope>NUCLEOTIDE SEQUENCE [LARGE SCALE GENOMIC DNA]</scope>
    <source>
        <strain evidence="6">KCTC 0769BP / MBEL55E</strain>
    </source>
</reference>
<evidence type="ECO:0000313" key="5">
    <source>
        <dbReference type="EMBL" id="AAU37815.1"/>
    </source>
</evidence>
<feature type="signal peptide" evidence="3">
    <location>
        <begin position="1"/>
        <end position="22"/>
    </location>
</feature>
<dbReference type="KEGG" id="msu:MS1208"/>
<evidence type="ECO:0000259" key="4">
    <source>
        <dbReference type="Pfam" id="PF12682"/>
    </source>
</evidence>
<dbReference type="Gene3D" id="3.40.50.360">
    <property type="match status" value="1"/>
</dbReference>
<feature type="chain" id="PRO_5004268652" evidence="3">
    <location>
        <begin position="23"/>
        <end position="207"/>
    </location>
</feature>
<dbReference type="OrthoDB" id="9806505at2"/>
<sequence>MKLLRQLSVAALGLFALQAAQSKNLIVYFTVPESVPTEKLDGVSGASVIIKDNERLGSAEYLAKEVQKTAGGDLFRLETVQAYPTVHQQLLDFAQEEQRKNIRPALKAKPNLNGYETIFVAYPIWWYKLPMPLYSLFEQVDFSGKNIVPLVTHGGSRLSGTDRDIAQLQPKATVKDGFEYYLYKTTGADSTMEQKLADWLVRQGYAK</sequence>
<dbReference type="Proteomes" id="UP000000607">
    <property type="component" value="Chromosome"/>
</dbReference>
<keyword evidence="3" id="KW-0732">Signal</keyword>
<dbReference type="HOGENOM" id="CLU_068890_0_0_6"/>
<gene>
    <name evidence="5" type="primary">insB</name>
    <name evidence="5" type="ordered locus">MS1208</name>
</gene>
<dbReference type="GO" id="GO:0010181">
    <property type="term" value="F:FMN binding"/>
    <property type="evidence" value="ECO:0007669"/>
    <property type="project" value="InterPro"/>
</dbReference>
<evidence type="ECO:0000313" key="6">
    <source>
        <dbReference type="Proteomes" id="UP000000607"/>
    </source>
</evidence>
<dbReference type="SUPFAM" id="SSF52218">
    <property type="entry name" value="Flavoproteins"/>
    <property type="match status" value="1"/>
</dbReference>
<name>Q65T95_MANSM</name>
<dbReference type="InterPro" id="IPR008254">
    <property type="entry name" value="Flavodoxin/NO_synth"/>
</dbReference>
<organism evidence="5 6">
    <name type="scientific">Mannheimia succiniciproducens (strain KCTC 0769BP / MBEL55E)</name>
    <dbReference type="NCBI Taxonomy" id="221988"/>
    <lineage>
        <taxon>Bacteria</taxon>
        <taxon>Pseudomonadati</taxon>
        <taxon>Pseudomonadota</taxon>
        <taxon>Gammaproteobacteria</taxon>
        <taxon>Pasteurellales</taxon>
        <taxon>Pasteurellaceae</taxon>
        <taxon>Basfia</taxon>
    </lineage>
</organism>